<reference evidence="3" key="2">
    <citation type="submission" date="2013-12" db="EMBL/GenBank/DDBJ databases">
        <authorList>
            <person name="Yu Y."/>
            <person name="Lee S."/>
            <person name="de Baynast K."/>
            <person name="Wissotski M."/>
            <person name="Liu L."/>
            <person name="Talag J."/>
            <person name="Goicoechea J."/>
            <person name="Angelova A."/>
            <person name="Jetty R."/>
            <person name="Kudrna D."/>
            <person name="Golser W."/>
            <person name="Rivera L."/>
            <person name="Zhang J."/>
            <person name="Wing R."/>
        </authorList>
    </citation>
    <scope>NUCLEOTIDE SEQUENCE</scope>
</reference>
<evidence type="ECO:0000313" key="3">
    <source>
        <dbReference type="Proteomes" id="UP000032180"/>
    </source>
</evidence>
<keyword evidence="1" id="KW-1133">Transmembrane helix</keyword>
<dbReference type="Pfam" id="PF07893">
    <property type="entry name" value="DUF1668"/>
    <property type="match status" value="1"/>
</dbReference>
<accession>A0A0D9XNC3</accession>
<dbReference type="STRING" id="77586.A0A0D9XNC3"/>
<evidence type="ECO:0000256" key="1">
    <source>
        <dbReference type="SAM" id="Phobius"/>
    </source>
</evidence>
<dbReference type="EnsemblPlants" id="LPERR11G00730.1">
    <property type="protein sequence ID" value="LPERR11G00730.1"/>
    <property type="gene ID" value="LPERR11G00730"/>
</dbReference>
<reference evidence="2" key="3">
    <citation type="submission" date="2015-04" db="UniProtKB">
        <authorList>
            <consortium name="EnsemblPlants"/>
        </authorList>
    </citation>
    <scope>IDENTIFICATION</scope>
</reference>
<evidence type="ECO:0000313" key="2">
    <source>
        <dbReference type="EnsemblPlants" id="LPERR11G00730.1"/>
    </source>
</evidence>
<keyword evidence="1" id="KW-0472">Membrane</keyword>
<dbReference type="Proteomes" id="UP000032180">
    <property type="component" value="Chromosome 11"/>
</dbReference>
<feature type="transmembrane region" description="Helical" evidence="1">
    <location>
        <begin position="251"/>
        <end position="269"/>
    </location>
</feature>
<protein>
    <submittedName>
        <fullName evidence="2">Uncharacterized protein</fullName>
    </submittedName>
</protein>
<proteinExistence type="predicted"/>
<name>A0A0D9XNC3_9ORYZ</name>
<dbReference type="AlphaFoldDB" id="A0A0D9XNC3"/>
<dbReference type="InterPro" id="IPR012871">
    <property type="entry name" value="DUF1668_ORYSA"/>
</dbReference>
<sequence>MTRLFYPSTEKAMAAKSQESDDFDCRMKYHLGKLEMLGDLSQPMFTFKPTPMPSYSGGFLEFASLLGDDENKIIINDHMGHTLVFDALDSSSIAFPTSLVPCFMMPSPYPSKRLVETTTRTMTPSMSLLRVPAYNVWNIASKCSITPLLLLLLLRLLLLVAILHMEDPPIGVLYRRHPSPTSGKPTLTPTQWLMAPLSTFLEMTNATYAFDTVQREWNRVGNWTMSLHGKSKYVQNLNFGLDYLPITPTPWAISLSSLAYTWFALMVNMRIKVVSDDQTQVHVLHLFR</sequence>
<keyword evidence="3" id="KW-1185">Reference proteome</keyword>
<feature type="transmembrane region" description="Helical" evidence="1">
    <location>
        <begin position="148"/>
        <end position="165"/>
    </location>
</feature>
<dbReference type="Gramene" id="LPERR11G00730.1">
    <property type="protein sequence ID" value="LPERR11G00730.1"/>
    <property type="gene ID" value="LPERR11G00730"/>
</dbReference>
<reference evidence="2 3" key="1">
    <citation type="submission" date="2012-08" db="EMBL/GenBank/DDBJ databases">
        <title>Oryza genome evolution.</title>
        <authorList>
            <person name="Wing R.A."/>
        </authorList>
    </citation>
    <scope>NUCLEOTIDE SEQUENCE</scope>
</reference>
<organism evidence="2 3">
    <name type="scientific">Leersia perrieri</name>
    <dbReference type="NCBI Taxonomy" id="77586"/>
    <lineage>
        <taxon>Eukaryota</taxon>
        <taxon>Viridiplantae</taxon>
        <taxon>Streptophyta</taxon>
        <taxon>Embryophyta</taxon>
        <taxon>Tracheophyta</taxon>
        <taxon>Spermatophyta</taxon>
        <taxon>Magnoliopsida</taxon>
        <taxon>Liliopsida</taxon>
        <taxon>Poales</taxon>
        <taxon>Poaceae</taxon>
        <taxon>BOP clade</taxon>
        <taxon>Oryzoideae</taxon>
        <taxon>Oryzeae</taxon>
        <taxon>Oryzinae</taxon>
        <taxon>Leersia</taxon>
    </lineage>
</organism>
<keyword evidence="1" id="KW-0812">Transmembrane</keyword>
<dbReference type="HOGENOM" id="CLU_018267_0_2_1"/>